<dbReference type="BioCyc" id="CNIT1237085:G1324-2093-MONOMER"/>
<evidence type="ECO:0000313" key="1">
    <source>
        <dbReference type="EMBL" id="AFU59026.1"/>
    </source>
</evidence>
<protein>
    <submittedName>
        <fullName evidence="1">Uncharacterized protein</fullName>
    </submittedName>
</protein>
<dbReference type="KEGG" id="nga:Ngar_c20950"/>
<sequence length="95" mass="10680">MATTLMVDLSPYLASASRIFLAPNTSDQELVDRAKKRLAENGIQQDRIEINYDMQMLGTGDLYISYDPPDLVVRVVYEKKPSGIVKMKSAAMIRL</sequence>
<gene>
    <name evidence="1" type="ordered locus">Ngar_c20950</name>
</gene>
<dbReference type="OrthoDB" id="6968at2157"/>
<evidence type="ECO:0000313" key="2">
    <source>
        <dbReference type="Proteomes" id="UP000008037"/>
    </source>
</evidence>
<dbReference type="EMBL" id="CP002408">
    <property type="protein sequence ID" value="AFU59026.1"/>
    <property type="molecule type" value="Genomic_DNA"/>
</dbReference>
<keyword evidence="2" id="KW-1185">Reference proteome</keyword>
<organism evidence="1 2">
    <name type="scientific">Nitrososphaera gargensis (strain Ga9.2)</name>
    <dbReference type="NCBI Taxonomy" id="1237085"/>
    <lineage>
        <taxon>Archaea</taxon>
        <taxon>Nitrososphaerota</taxon>
        <taxon>Nitrososphaeria</taxon>
        <taxon>Nitrososphaerales</taxon>
        <taxon>Nitrososphaeraceae</taxon>
        <taxon>Nitrososphaera</taxon>
    </lineage>
</organism>
<dbReference type="Proteomes" id="UP000008037">
    <property type="component" value="Chromosome"/>
</dbReference>
<dbReference type="RefSeq" id="WP_015019561.1">
    <property type="nucleotide sequence ID" value="NC_018719.1"/>
</dbReference>
<dbReference type="AlphaFoldDB" id="K0ICB9"/>
<dbReference type="STRING" id="1237085.Ngar_c20950"/>
<accession>K0ICB9</accession>
<dbReference type="HOGENOM" id="CLU_2392995_0_0_2"/>
<reference evidence="1 2" key="1">
    <citation type="journal article" date="2012" name="Environ. Microbiol.">
        <title>The genome of the ammonia-oxidizing Candidatus Nitrososphaera gargensis: insights into metabolic versatility and environmental adaptations.</title>
        <authorList>
            <person name="Spang A."/>
            <person name="Poehlein A."/>
            <person name="Offre P."/>
            <person name="Zumbragel S."/>
            <person name="Haider S."/>
            <person name="Rychlik N."/>
            <person name="Nowka B."/>
            <person name="Schmeisser C."/>
            <person name="Lebedeva E.V."/>
            <person name="Rattei T."/>
            <person name="Bohm C."/>
            <person name="Schmid M."/>
            <person name="Galushko A."/>
            <person name="Hatzenpichler R."/>
            <person name="Weinmaier T."/>
            <person name="Daniel R."/>
            <person name="Schleper C."/>
            <person name="Spieck E."/>
            <person name="Streit W."/>
            <person name="Wagner M."/>
        </authorList>
    </citation>
    <scope>NUCLEOTIDE SEQUENCE [LARGE SCALE GENOMIC DNA]</scope>
    <source>
        <strain evidence="2">Ga9.2</strain>
    </source>
</reference>
<proteinExistence type="predicted"/>
<name>K0ICB9_NITGG</name>
<dbReference type="InParanoid" id="K0ICB9"/>
<dbReference type="GeneID" id="13795958"/>